<evidence type="ECO:0000256" key="8">
    <source>
        <dbReference type="ARBA" id="ARBA00023136"/>
    </source>
</evidence>
<sequence length="472" mass="50958">MSNLLARLRARAEAAREELPTAPPRRLLRRRLRGPAPARLAPEAIGFQDELEALLAEPAPRLLGGVFWLVAGLFAALLVLAALARLDVVVTGSGRLAPDAPPIVLQPMERGVIREIRVKPGDIVRRGQVLAVLDPSFAEADRAALAAQRATLAAQLARLEAELDGRVLPPGGADLEALLQAALQARRQAILAARLRGLEEEIRGQETAIRTLEATDAVLAEQAAIARDVEEMRGRLMQGQVGSRLSFLGARADRLRAERERDQGRGRTAELRHVLEAKRAERAGLLEDWRRQILEEAVRTRSELARVEEALGKASRLAELTLVTAPEDGTVLEVARRSVGSVLREAEPLVSLVPAAAPLIAEIALRSADIGHVRAGDAVVLKVDAFPWQRHGAVQGRLRAVAPDSLAPEGQAGAVHRAQVALDAPALRHLPEGSRLIPGMTLTAEIKAGERSLLSYLLFPILRGLQESLREP</sequence>
<dbReference type="RefSeq" id="WP_133222637.1">
    <property type="nucleotide sequence ID" value="NZ_NRSG01000243.1"/>
</dbReference>
<dbReference type="InterPro" id="IPR050739">
    <property type="entry name" value="MFP"/>
</dbReference>
<comment type="similarity">
    <text evidence="2 9">Belongs to the membrane fusion protein (MFP) (TC 8.A.1) family.</text>
</comment>
<dbReference type="PANTHER" id="PTHR30386">
    <property type="entry name" value="MEMBRANE FUSION SUBUNIT OF EMRAB-TOLC MULTIDRUG EFFLUX PUMP"/>
    <property type="match status" value="1"/>
</dbReference>
<evidence type="ECO:0000256" key="9">
    <source>
        <dbReference type="RuleBase" id="RU365093"/>
    </source>
</evidence>
<dbReference type="EMBL" id="NRSG01000243">
    <property type="protein sequence ID" value="MBK1661034.1"/>
    <property type="molecule type" value="Genomic_DNA"/>
</dbReference>
<dbReference type="InterPro" id="IPR010129">
    <property type="entry name" value="T1SS_HlyD"/>
</dbReference>
<dbReference type="PANTHER" id="PTHR30386:SF26">
    <property type="entry name" value="TRANSPORT PROTEIN COMB"/>
    <property type="match status" value="1"/>
</dbReference>
<name>A0ABS1D2L5_9PROT</name>
<evidence type="ECO:0000256" key="1">
    <source>
        <dbReference type="ARBA" id="ARBA00004377"/>
    </source>
</evidence>
<keyword evidence="8 9" id="KW-0472">Membrane</keyword>
<dbReference type="Proteomes" id="UP000697995">
    <property type="component" value="Unassembled WGS sequence"/>
</dbReference>
<dbReference type="Gene3D" id="2.40.50.100">
    <property type="match status" value="1"/>
</dbReference>
<proteinExistence type="inferred from homology"/>
<dbReference type="Gene3D" id="2.40.30.170">
    <property type="match status" value="1"/>
</dbReference>
<dbReference type="SUPFAM" id="SSF111369">
    <property type="entry name" value="HlyD-like secretion proteins"/>
    <property type="match status" value="1"/>
</dbReference>
<accession>A0ABS1D2L5</accession>
<dbReference type="PRINTS" id="PR01490">
    <property type="entry name" value="RTXTOXIND"/>
</dbReference>
<gene>
    <name evidence="11" type="ORF">CKO45_22720</name>
</gene>
<keyword evidence="4 9" id="KW-1003">Cell membrane</keyword>
<keyword evidence="6 9" id="KW-0812">Transmembrane</keyword>
<feature type="transmembrane region" description="Helical" evidence="9">
    <location>
        <begin position="65"/>
        <end position="86"/>
    </location>
</feature>
<evidence type="ECO:0000256" key="6">
    <source>
        <dbReference type="ARBA" id="ARBA00022692"/>
    </source>
</evidence>
<dbReference type="NCBIfam" id="TIGR01843">
    <property type="entry name" value="type_I_hlyD"/>
    <property type="match status" value="1"/>
</dbReference>
<evidence type="ECO:0000256" key="2">
    <source>
        <dbReference type="ARBA" id="ARBA00009477"/>
    </source>
</evidence>
<evidence type="ECO:0000256" key="4">
    <source>
        <dbReference type="ARBA" id="ARBA00022475"/>
    </source>
</evidence>
<organism evidence="11 12">
    <name type="scientific">Paracraurococcus ruber</name>
    <dbReference type="NCBI Taxonomy" id="77675"/>
    <lineage>
        <taxon>Bacteria</taxon>
        <taxon>Pseudomonadati</taxon>
        <taxon>Pseudomonadota</taxon>
        <taxon>Alphaproteobacteria</taxon>
        <taxon>Acetobacterales</taxon>
        <taxon>Roseomonadaceae</taxon>
        <taxon>Paracraurococcus</taxon>
    </lineage>
</organism>
<keyword evidence="3 9" id="KW-0813">Transport</keyword>
<comment type="subcellular location">
    <subcellularLocation>
        <location evidence="1 9">Cell inner membrane</location>
        <topology evidence="1 9">Single-pass membrane protein</topology>
    </subcellularLocation>
</comment>
<keyword evidence="7 9" id="KW-1133">Transmembrane helix</keyword>
<keyword evidence="12" id="KW-1185">Reference proteome</keyword>
<evidence type="ECO:0000313" key="11">
    <source>
        <dbReference type="EMBL" id="MBK1661034.1"/>
    </source>
</evidence>
<evidence type="ECO:0000256" key="3">
    <source>
        <dbReference type="ARBA" id="ARBA00022448"/>
    </source>
</evidence>
<evidence type="ECO:0000313" key="12">
    <source>
        <dbReference type="Proteomes" id="UP000697995"/>
    </source>
</evidence>
<feature type="domain" description="AprE-like beta-barrel" evidence="10">
    <location>
        <begin position="359"/>
        <end position="448"/>
    </location>
</feature>
<evidence type="ECO:0000256" key="5">
    <source>
        <dbReference type="ARBA" id="ARBA00022519"/>
    </source>
</evidence>
<reference evidence="11 12" key="1">
    <citation type="journal article" date="2020" name="Microorganisms">
        <title>Osmotic Adaptation and Compatible Solute Biosynthesis of Phototrophic Bacteria as Revealed from Genome Analyses.</title>
        <authorList>
            <person name="Imhoff J.F."/>
            <person name="Rahn T."/>
            <person name="Kunzel S."/>
            <person name="Keller A."/>
            <person name="Neulinger S.C."/>
        </authorList>
    </citation>
    <scope>NUCLEOTIDE SEQUENCE [LARGE SCALE GENOMIC DNA]</scope>
    <source>
        <strain evidence="11 12">DSM 15382</strain>
    </source>
</reference>
<dbReference type="InterPro" id="IPR058982">
    <property type="entry name" value="Beta-barrel_AprE"/>
</dbReference>
<dbReference type="Pfam" id="PF26002">
    <property type="entry name" value="Beta-barrel_AprE"/>
    <property type="match status" value="1"/>
</dbReference>
<comment type="caution">
    <text evidence="11">The sequence shown here is derived from an EMBL/GenBank/DDBJ whole genome shotgun (WGS) entry which is preliminary data.</text>
</comment>
<evidence type="ECO:0000256" key="7">
    <source>
        <dbReference type="ARBA" id="ARBA00022989"/>
    </source>
</evidence>
<keyword evidence="5 9" id="KW-0997">Cell inner membrane</keyword>
<evidence type="ECO:0000259" key="10">
    <source>
        <dbReference type="Pfam" id="PF26002"/>
    </source>
</evidence>
<protein>
    <recommendedName>
        <fullName evidence="9">Membrane fusion protein (MFP) family protein</fullName>
    </recommendedName>
</protein>